<dbReference type="PANTHER" id="PTHR47505">
    <property type="entry name" value="DNA UTILIZATION PROTEIN YHGH"/>
    <property type="match status" value="1"/>
</dbReference>
<comment type="caution">
    <text evidence="3">The sequence shown here is derived from an EMBL/GenBank/DDBJ whole genome shotgun (WGS) entry which is preliminary data.</text>
</comment>
<dbReference type="Gene3D" id="3.40.50.2020">
    <property type="match status" value="1"/>
</dbReference>
<evidence type="ECO:0000313" key="3">
    <source>
        <dbReference type="EMBL" id="MCW1915372.1"/>
    </source>
</evidence>
<sequence length="252" mass="28432">MDTVPAKGIRRLWNGALDLLFPSICHVCGDRTHGERSLCDTCSAAIPSLEAPFCLRCAEPFEGKIEMDFECANCRNLDFSFDFARPAIANQPVVLDMIHQLKYQRRIHLAPELGRLAARSFEEDPRLLEALDQKWPLVPVPLHRRRKLWRHFNQAEEIARPVSRLTGLPLLLGLKRLRGTESQTRLSRAQRLLNLHGAFGLSSAGRRFFREKPAGALLVDDVFTTGATTGECARILRREGVQKVVVLTVMRG</sequence>
<name>A0ABT3G6A5_9BACT</name>
<dbReference type="RefSeq" id="WP_264514920.1">
    <property type="nucleotide sequence ID" value="NZ_JAPDDR010000009.1"/>
</dbReference>
<reference evidence="3" key="1">
    <citation type="submission" date="2022-10" db="EMBL/GenBank/DDBJ databases">
        <title>Luteolibacter sp. GHJ8, whole genome shotgun sequencing project.</title>
        <authorList>
            <person name="Zhao G."/>
            <person name="Shen L."/>
        </authorList>
    </citation>
    <scope>NUCLEOTIDE SEQUENCE</scope>
    <source>
        <strain evidence="3">GHJ8</strain>
    </source>
</reference>
<protein>
    <submittedName>
        <fullName evidence="3">ComF family protein</fullName>
    </submittedName>
</protein>
<evidence type="ECO:0000313" key="4">
    <source>
        <dbReference type="Proteomes" id="UP001165653"/>
    </source>
</evidence>
<evidence type="ECO:0000259" key="2">
    <source>
        <dbReference type="Pfam" id="PF18912"/>
    </source>
</evidence>
<proteinExistence type="inferred from homology"/>
<dbReference type="Proteomes" id="UP001165653">
    <property type="component" value="Unassembled WGS sequence"/>
</dbReference>
<dbReference type="InterPro" id="IPR051910">
    <property type="entry name" value="ComF/GntX_DNA_util-trans"/>
</dbReference>
<dbReference type="InterPro" id="IPR000836">
    <property type="entry name" value="PRTase_dom"/>
</dbReference>
<evidence type="ECO:0000256" key="1">
    <source>
        <dbReference type="ARBA" id="ARBA00008007"/>
    </source>
</evidence>
<dbReference type="SUPFAM" id="SSF53271">
    <property type="entry name" value="PRTase-like"/>
    <property type="match status" value="1"/>
</dbReference>
<accession>A0ABT3G6A5</accession>
<gene>
    <name evidence="3" type="ORF">OJ996_17440</name>
</gene>
<dbReference type="CDD" id="cd06223">
    <property type="entry name" value="PRTases_typeI"/>
    <property type="match status" value="1"/>
</dbReference>
<comment type="similarity">
    <text evidence="1">Belongs to the ComF/GntX family.</text>
</comment>
<dbReference type="EMBL" id="JAPDDR010000009">
    <property type="protein sequence ID" value="MCW1915372.1"/>
    <property type="molecule type" value="Genomic_DNA"/>
</dbReference>
<dbReference type="InterPro" id="IPR044005">
    <property type="entry name" value="DZR_2"/>
</dbReference>
<dbReference type="PANTHER" id="PTHR47505:SF1">
    <property type="entry name" value="DNA UTILIZATION PROTEIN YHGH"/>
    <property type="match status" value="1"/>
</dbReference>
<dbReference type="Pfam" id="PF18912">
    <property type="entry name" value="DZR_2"/>
    <property type="match status" value="1"/>
</dbReference>
<feature type="domain" description="Double zinc ribbon" evidence="2">
    <location>
        <begin position="16"/>
        <end position="74"/>
    </location>
</feature>
<dbReference type="InterPro" id="IPR029057">
    <property type="entry name" value="PRTase-like"/>
</dbReference>
<organism evidence="3 4">
    <name type="scientific">Luteolibacter rhizosphaerae</name>
    <dbReference type="NCBI Taxonomy" id="2989719"/>
    <lineage>
        <taxon>Bacteria</taxon>
        <taxon>Pseudomonadati</taxon>
        <taxon>Verrucomicrobiota</taxon>
        <taxon>Verrucomicrobiia</taxon>
        <taxon>Verrucomicrobiales</taxon>
        <taxon>Verrucomicrobiaceae</taxon>
        <taxon>Luteolibacter</taxon>
    </lineage>
</organism>
<keyword evidence="4" id="KW-1185">Reference proteome</keyword>